<evidence type="ECO:0000313" key="2">
    <source>
        <dbReference type="EMBL" id="RIB05799.1"/>
    </source>
</evidence>
<comment type="caution">
    <text evidence="2">The sequence shown here is derived from an EMBL/GenBank/DDBJ whole genome shotgun (WGS) entry which is preliminary data.</text>
</comment>
<dbReference type="AlphaFoldDB" id="A0A397UAN2"/>
<proteinExistence type="predicted"/>
<evidence type="ECO:0000313" key="3">
    <source>
        <dbReference type="Proteomes" id="UP000266673"/>
    </source>
</evidence>
<dbReference type="OrthoDB" id="2470012at2759"/>
<feature type="compositionally biased region" description="Basic and acidic residues" evidence="1">
    <location>
        <begin position="80"/>
        <end position="93"/>
    </location>
</feature>
<reference evidence="2 3" key="1">
    <citation type="submission" date="2018-06" db="EMBL/GenBank/DDBJ databases">
        <title>Comparative genomics reveals the genomic features of Rhizophagus irregularis, R. cerebriforme, R. diaphanum and Gigaspora rosea, and their symbiotic lifestyle signature.</title>
        <authorList>
            <person name="Morin E."/>
            <person name="San Clemente H."/>
            <person name="Chen E.C.H."/>
            <person name="De La Providencia I."/>
            <person name="Hainaut M."/>
            <person name="Kuo A."/>
            <person name="Kohler A."/>
            <person name="Murat C."/>
            <person name="Tang N."/>
            <person name="Roy S."/>
            <person name="Loubradou J."/>
            <person name="Henrissat B."/>
            <person name="Grigoriev I.V."/>
            <person name="Corradi N."/>
            <person name="Roux C."/>
            <person name="Martin F.M."/>
        </authorList>
    </citation>
    <scope>NUCLEOTIDE SEQUENCE [LARGE SCALE GENOMIC DNA]</scope>
    <source>
        <strain evidence="2 3">DAOM 194757</strain>
    </source>
</reference>
<dbReference type="EMBL" id="QKWP01001916">
    <property type="protein sequence ID" value="RIB05799.1"/>
    <property type="molecule type" value="Genomic_DNA"/>
</dbReference>
<name>A0A397UAN2_9GLOM</name>
<organism evidence="2 3">
    <name type="scientific">Gigaspora rosea</name>
    <dbReference type="NCBI Taxonomy" id="44941"/>
    <lineage>
        <taxon>Eukaryota</taxon>
        <taxon>Fungi</taxon>
        <taxon>Fungi incertae sedis</taxon>
        <taxon>Mucoromycota</taxon>
        <taxon>Glomeromycotina</taxon>
        <taxon>Glomeromycetes</taxon>
        <taxon>Diversisporales</taxon>
        <taxon>Gigasporaceae</taxon>
        <taxon>Gigaspora</taxon>
    </lineage>
</organism>
<evidence type="ECO:0000256" key="1">
    <source>
        <dbReference type="SAM" id="MobiDB-lite"/>
    </source>
</evidence>
<gene>
    <name evidence="2" type="ORF">C2G38_2218664</name>
</gene>
<keyword evidence="3" id="KW-1185">Reference proteome</keyword>
<feature type="compositionally biased region" description="Polar residues" evidence="1">
    <location>
        <begin position="70"/>
        <end position="79"/>
    </location>
</feature>
<dbReference type="Proteomes" id="UP000266673">
    <property type="component" value="Unassembled WGS sequence"/>
</dbReference>
<accession>A0A397UAN2</accession>
<sequence>MPFCPSALHAKNVGITVSCAKCNKPRLQYYKSNKIPEHEYNYKNDSVPSSSNSNQELNIYNINNESDNNMRSNENSKSVQSDKSDQEKIKLMK</sequence>
<feature type="region of interest" description="Disordered" evidence="1">
    <location>
        <begin position="63"/>
        <end position="93"/>
    </location>
</feature>
<protein>
    <submittedName>
        <fullName evidence="2">Uncharacterized protein</fullName>
    </submittedName>
</protein>